<dbReference type="GO" id="GO:0006298">
    <property type="term" value="P:mismatch repair"/>
    <property type="evidence" value="ECO:0007669"/>
    <property type="project" value="InterPro"/>
</dbReference>
<evidence type="ECO:0000256" key="3">
    <source>
        <dbReference type="ARBA" id="ARBA00022763"/>
    </source>
</evidence>
<dbReference type="InterPro" id="IPR014721">
    <property type="entry name" value="Ribsml_uS5_D2-typ_fold_subgr"/>
</dbReference>
<dbReference type="CDD" id="cd03483">
    <property type="entry name" value="MutL_Trans_MLH1"/>
    <property type="match status" value="1"/>
</dbReference>
<dbReference type="GO" id="GO:0016887">
    <property type="term" value="F:ATP hydrolysis activity"/>
    <property type="evidence" value="ECO:0007669"/>
    <property type="project" value="InterPro"/>
</dbReference>
<comment type="caution">
    <text evidence="8">The sequence shown here is derived from an EMBL/GenBank/DDBJ whole genome shotgun (WGS) entry which is preliminary data.</text>
</comment>
<evidence type="ECO:0000256" key="4">
    <source>
        <dbReference type="ARBA" id="ARBA00023204"/>
    </source>
</evidence>
<dbReference type="InterPro" id="IPR038973">
    <property type="entry name" value="MutL/Mlh/Pms-like"/>
</dbReference>
<feature type="region of interest" description="Disordered" evidence="6">
    <location>
        <begin position="739"/>
        <end position="776"/>
    </location>
</feature>
<dbReference type="GO" id="GO:0032389">
    <property type="term" value="C:MutLalpha complex"/>
    <property type="evidence" value="ECO:0007669"/>
    <property type="project" value="TreeGrafter"/>
</dbReference>
<dbReference type="Pfam" id="PF01119">
    <property type="entry name" value="DNA_mis_repair"/>
    <property type="match status" value="1"/>
</dbReference>
<evidence type="ECO:0000256" key="1">
    <source>
        <dbReference type="ARBA" id="ARBA00004123"/>
    </source>
</evidence>
<dbReference type="Gene3D" id="3.30.230.10">
    <property type="match status" value="1"/>
</dbReference>
<comment type="similarity">
    <text evidence="2">Belongs to the DNA mismatch repair MutL/HexB family.</text>
</comment>
<feature type="region of interest" description="Disordered" evidence="6">
    <location>
        <begin position="1"/>
        <end position="23"/>
    </location>
</feature>
<dbReference type="FunFam" id="3.30.230.10:FF:000014">
    <property type="entry name" value="DNA mismatch repair protein Mlh1"/>
    <property type="match status" value="1"/>
</dbReference>
<dbReference type="InterPro" id="IPR002099">
    <property type="entry name" value="MutL/Mlh/PMS"/>
</dbReference>
<accession>A0A2K0U2C9</accession>
<dbReference type="SMART" id="SM01340">
    <property type="entry name" value="DNA_mis_repair"/>
    <property type="match status" value="1"/>
</dbReference>
<dbReference type="GO" id="GO:0030983">
    <property type="term" value="F:mismatched DNA binding"/>
    <property type="evidence" value="ECO:0007669"/>
    <property type="project" value="InterPro"/>
</dbReference>
<feature type="compositionally biased region" description="Polar residues" evidence="6">
    <location>
        <begin position="700"/>
        <end position="712"/>
    </location>
</feature>
<name>A0A2K0U2C9_TRIHA</name>
<keyword evidence="5" id="KW-0539">Nucleus</keyword>
<dbReference type="InterPro" id="IPR032189">
    <property type="entry name" value="Mlh1_C"/>
</dbReference>
<dbReference type="Proteomes" id="UP000236290">
    <property type="component" value="Unassembled WGS sequence"/>
</dbReference>
<sequence length="837" mass="92997">MDPLAISDAPSGTKRRADGALEAPKPAQRIRALDPDVVNKIAAGEIIISPVHALKELLENSVDAGATRVEILVKDGGLRTLQVTDNGSGIQKDDLEMLCMRHTTSKISTFEDLSSLATYGFRGEALASISHIAQVLVRTRTEDDHLYAWRVKYQDGKLVPGPGGGDFTGPRAVPGPIGTQIRVEHMFYNVPIRQKACRSHAEEFRKIVDMAGRYAVHCEGVGFSCKKAHEVEEYVPVDCDHTVPERIRHIYGSNVSKELIELSVSARRWVSSAKGYFTSSNYHTSKTTLLLFINHRCVESSTMKKALERTYTSFLPKGGRPFIYLSLEIDPARVDVNIHPTKREVQFLNEGEVIQAICNQIESQLAAVDASRTFLAQLSGAKPVEPLDEDAGNAAPKFTTPALRKVRRNSNELVRTDKSQGKITAMFTPAGPAGKGDSPAGPVDKGDSSAGPAGKGDSPAGPAGKGDSSAGALEDEPYAVPQDTTYTTRTHEPAQINYTSIRELRKEVDDDINEELTKMIASHTFVGVLDETRRIVAIQVGVKLYLVDYGSFCCEFFYQRGLKDFGNFGVINLEPPPDLTEIIEAGIQMLIPPIEHRQIKRYFDWCTETVKGVLVRRREMLKEYFNLEITPDGKLVSIPLLIKEYSPTVRKLGVFLCHLGRVEWSEEKTCFQMILKELAMLYIPEPLPTSLTGKWAKSFSWSDGSSVTSGERSSPFDPEDDDDDDDCWDFTTPMSWEFGPSSDAGVEGPDHEKAQSPTWFRRSAESEGSDAGDGGQVMTEEEFCKLTRIRRQNVRYALEYILFPAFKKRLTATNQLMEKSVKEVADLKKVYKEFQRC</sequence>
<dbReference type="InterPro" id="IPR036890">
    <property type="entry name" value="HATPase_C_sf"/>
</dbReference>
<dbReference type="AlphaFoldDB" id="A0A2K0U2C9"/>
<dbReference type="Gene3D" id="3.30.565.10">
    <property type="entry name" value="Histidine kinase-like ATPase, C-terminal domain"/>
    <property type="match status" value="1"/>
</dbReference>
<proteinExistence type="inferred from homology"/>
<feature type="region of interest" description="Disordered" evidence="6">
    <location>
        <begin position="406"/>
        <end position="476"/>
    </location>
</feature>
<dbReference type="InterPro" id="IPR014762">
    <property type="entry name" value="DNA_mismatch_repair_CS"/>
</dbReference>
<dbReference type="FunFam" id="3.30.565.10:FF:000003">
    <property type="entry name" value="DNA mismatch repair endonuclease MutL"/>
    <property type="match status" value="1"/>
</dbReference>
<evidence type="ECO:0000256" key="6">
    <source>
        <dbReference type="SAM" id="MobiDB-lite"/>
    </source>
</evidence>
<dbReference type="Pfam" id="PF13589">
    <property type="entry name" value="HATPase_c_3"/>
    <property type="match status" value="1"/>
</dbReference>
<evidence type="ECO:0000256" key="2">
    <source>
        <dbReference type="ARBA" id="ARBA00006082"/>
    </source>
</evidence>
<dbReference type="GO" id="GO:0061982">
    <property type="term" value="P:meiosis I cell cycle process"/>
    <property type="evidence" value="ECO:0007669"/>
    <property type="project" value="UniProtKB-ARBA"/>
</dbReference>
<dbReference type="Pfam" id="PF16413">
    <property type="entry name" value="Mlh1_C"/>
    <property type="match status" value="1"/>
</dbReference>
<evidence type="ECO:0000313" key="9">
    <source>
        <dbReference type="Proteomes" id="UP000236290"/>
    </source>
</evidence>
<dbReference type="EMBL" id="MTYI01000111">
    <property type="protein sequence ID" value="PNP51931.1"/>
    <property type="molecule type" value="Genomic_DNA"/>
</dbReference>
<dbReference type="OrthoDB" id="10263226at2759"/>
<dbReference type="SUPFAM" id="SSF54211">
    <property type="entry name" value="Ribosomal protein S5 domain 2-like"/>
    <property type="match status" value="1"/>
</dbReference>
<organism evidence="8 9">
    <name type="scientific">Trichoderma harzianum</name>
    <name type="common">Hypocrea lixii</name>
    <dbReference type="NCBI Taxonomy" id="5544"/>
    <lineage>
        <taxon>Eukaryota</taxon>
        <taxon>Fungi</taxon>
        <taxon>Dikarya</taxon>
        <taxon>Ascomycota</taxon>
        <taxon>Pezizomycotina</taxon>
        <taxon>Sordariomycetes</taxon>
        <taxon>Hypocreomycetidae</taxon>
        <taxon>Hypocreales</taxon>
        <taxon>Hypocreaceae</taxon>
        <taxon>Trichoderma</taxon>
    </lineage>
</organism>
<reference evidence="8 9" key="1">
    <citation type="submission" date="2017-02" db="EMBL/GenBank/DDBJ databases">
        <title>Genomes of Trichoderma spp. with biocontrol activity.</title>
        <authorList>
            <person name="Gardiner D."/>
            <person name="Kazan K."/>
            <person name="Vos C."/>
            <person name="Harvey P."/>
        </authorList>
    </citation>
    <scope>NUCLEOTIDE SEQUENCE [LARGE SCALE GENOMIC DNA]</scope>
    <source>
        <strain evidence="8 9">Tr1</strain>
    </source>
</reference>
<feature type="region of interest" description="Disordered" evidence="6">
    <location>
        <begin position="700"/>
        <end position="724"/>
    </location>
</feature>
<dbReference type="PROSITE" id="PS00058">
    <property type="entry name" value="DNA_MISMATCH_REPAIR_1"/>
    <property type="match status" value="1"/>
</dbReference>
<dbReference type="GO" id="GO:0140664">
    <property type="term" value="F:ATP-dependent DNA damage sensor activity"/>
    <property type="evidence" value="ECO:0007669"/>
    <property type="project" value="InterPro"/>
</dbReference>
<evidence type="ECO:0000256" key="5">
    <source>
        <dbReference type="ARBA" id="ARBA00023242"/>
    </source>
</evidence>
<dbReference type="NCBIfam" id="TIGR00585">
    <property type="entry name" value="mutl"/>
    <property type="match status" value="1"/>
</dbReference>
<keyword evidence="3" id="KW-0227">DNA damage</keyword>
<protein>
    <recommendedName>
        <fullName evidence="7">DNA mismatch repair protein S5 domain-containing protein</fullName>
    </recommendedName>
</protein>
<dbReference type="InterPro" id="IPR013507">
    <property type="entry name" value="DNA_mismatch_S5_2-like"/>
</dbReference>
<dbReference type="PANTHER" id="PTHR10073:SF12">
    <property type="entry name" value="DNA MISMATCH REPAIR PROTEIN MLH1"/>
    <property type="match status" value="1"/>
</dbReference>
<dbReference type="SUPFAM" id="SSF55874">
    <property type="entry name" value="ATPase domain of HSP90 chaperone/DNA topoisomerase II/histidine kinase"/>
    <property type="match status" value="1"/>
</dbReference>
<dbReference type="GO" id="GO:0005524">
    <property type="term" value="F:ATP binding"/>
    <property type="evidence" value="ECO:0007669"/>
    <property type="project" value="InterPro"/>
</dbReference>
<gene>
    <name evidence="8" type="ORF">THARTR1_07140</name>
</gene>
<keyword evidence="4" id="KW-0234">DNA repair</keyword>
<evidence type="ECO:0000313" key="8">
    <source>
        <dbReference type="EMBL" id="PNP51931.1"/>
    </source>
</evidence>
<feature type="domain" description="DNA mismatch repair protein S5" evidence="7">
    <location>
        <begin position="247"/>
        <end position="366"/>
    </location>
</feature>
<dbReference type="InterPro" id="IPR020568">
    <property type="entry name" value="Ribosomal_Su5_D2-typ_SF"/>
</dbReference>
<comment type="subcellular location">
    <subcellularLocation>
        <location evidence="1">Nucleus</location>
    </subcellularLocation>
</comment>
<dbReference type="PANTHER" id="PTHR10073">
    <property type="entry name" value="DNA MISMATCH REPAIR PROTEIN MLH, PMS, MUTL"/>
    <property type="match status" value="1"/>
</dbReference>
<dbReference type="CDD" id="cd16926">
    <property type="entry name" value="HATPase_MutL-MLH-PMS-like"/>
    <property type="match status" value="1"/>
</dbReference>
<evidence type="ECO:0000259" key="7">
    <source>
        <dbReference type="SMART" id="SM01340"/>
    </source>
</evidence>